<feature type="region of interest" description="Disordered" evidence="1">
    <location>
        <begin position="179"/>
        <end position="198"/>
    </location>
</feature>
<name>A0A7S3G1M2_9EUKA</name>
<feature type="domain" description="Thioredoxin" evidence="2">
    <location>
        <begin position="69"/>
        <end position="153"/>
    </location>
</feature>
<evidence type="ECO:0000256" key="1">
    <source>
        <dbReference type="SAM" id="MobiDB-lite"/>
    </source>
</evidence>
<dbReference type="Gene3D" id="3.40.30.10">
    <property type="entry name" value="Glutaredoxin"/>
    <property type="match status" value="1"/>
</dbReference>
<dbReference type="InterPro" id="IPR036249">
    <property type="entry name" value="Thioredoxin-like_sf"/>
</dbReference>
<sequence length="198" mass="23103">MANVLENALSNALLSMERAVDDELERLDNMEEDDYKKIRAKRMAEMKKKQEKMREWERLGHGKVNDISDEKDFFSDLKGSERVVVFFYRTANKFCDDLYAHLRVVAPYHKETKFVRIDAEKSPFLTERLKIWMLPTLVLVKDGQTEKSIVGLDEISGTGKFDSSILEQKLHIEGIIDEPVMEVKRPEEEEEEDSDDDL</sequence>
<reference evidence="3" key="1">
    <citation type="submission" date="2021-01" db="EMBL/GenBank/DDBJ databases">
        <authorList>
            <person name="Corre E."/>
            <person name="Pelletier E."/>
            <person name="Niang G."/>
            <person name="Scheremetjew M."/>
            <person name="Finn R."/>
            <person name="Kale V."/>
            <person name="Holt S."/>
            <person name="Cochrane G."/>
            <person name="Meng A."/>
            <person name="Brown T."/>
            <person name="Cohen L."/>
        </authorList>
    </citation>
    <scope>NUCLEOTIDE SEQUENCE</scope>
    <source>
        <strain evidence="3">NIES-2562</strain>
    </source>
</reference>
<organism evidence="3">
    <name type="scientific">Palpitomonas bilix</name>
    <dbReference type="NCBI Taxonomy" id="652834"/>
    <lineage>
        <taxon>Eukaryota</taxon>
        <taxon>Eukaryota incertae sedis</taxon>
    </lineage>
</organism>
<accession>A0A7S3G1M2</accession>
<gene>
    <name evidence="3" type="ORF">PBIL07802_LOCUS5936</name>
</gene>
<dbReference type="Pfam" id="PF00085">
    <property type="entry name" value="Thioredoxin"/>
    <property type="match status" value="1"/>
</dbReference>
<dbReference type="SUPFAM" id="SSF52833">
    <property type="entry name" value="Thioredoxin-like"/>
    <property type="match status" value="1"/>
</dbReference>
<evidence type="ECO:0000313" key="3">
    <source>
        <dbReference type="EMBL" id="CAE0243767.1"/>
    </source>
</evidence>
<dbReference type="EMBL" id="HBIB01009422">
    <property type="protein sequence ID" value="CAE0243767.1"/>
    <property type="molecule type" value="Transcribed_RNA"/>
</dbReference>
<evidence type="ECO:0000259" key="2">
    <source>
        <dbReference type="Pfam" id="PF00085"/>
    </source>
</evidence>
<protein>
    <recommendedName>
        <fullName evidence="2">Thioredoxin domain-containing protein</fullName>
    </recommendedName>
</protein>
<proteinExistence type="predicted"/>
<dbReference type="AlphaFoldDB" id="A0A7S3G1M2"/>
<feature type="compositionally biased region" description="Acidic residues" evidence="1">
    <location>
        <begin position="188"/>
        <end position="198"/>
    </location>
</feature>
<dbReference type="PANTHER" id="PTHR21148">
    <property type="entry name" value="THIOREDOXIN DOMAIN-CONTAINING PROTEIN 9"/>
    <property type="match status" value="1"/>
</dbReference>
<dbReference type="InterPro" id="IPR013766">
    <property type="entry name" value="Thioredoxin_domain"/>
</dbReference>